<feature type="transmembrane region" description="Helical" evidence="2">
    <location>
        <begin position="132"/>
        <end position="155"/>
    </location>
</feature>
<keyword evidence="5" id="KW-1185">Reference proteome</keyword>
<evidence type="ECO:0000256" key="1">
    <source>
        <dbReference type="ARBA" id="ARBA00022660"/>
    </source>
</evidence>
<keyword evidence="1" id="KW-0249">Electron transport</keyword>
<dbReference type="Pfam" id="PF00115">
    <property type="entry name" value="COX1"/>
    <property type="match status" value="1"/>
</dbReference>
<dbReference type="PANTHER" id="PTHR10422">
    <property type="entry name" value="CYTOCHROME C OXIDASE SUBUNIT 1"/>
    <property type="match status" value="1"/>
</dbReference>
<keyword evidence="2" id="KW-0472">Membrane</keyword>
<feature type="non-terminal residue" evidence="4">
    <location>
        <position position="1"/>
    </location>
</feature>
<dbReference type="GO" id="GO:0015990">
    <property type="term" value="P:electron transport coupled proton transport"/>
    <property type="evidence" value="ECO:0007669"/>
    <property type="project" value="TreeGrafter"/>
</dbReference>
<name>A0A5E6MP08_9BACT</name>
<feature type="transmembrane region" description="Helical" evidence="2">
    <location>
        <begin position="243"/>
        <end position="261"/>
    </location>
</feature>
<dbReference type="GO" id="GO:0009060">
    <property type="term" value="P:aerobic respiration"/>
    <property type="evidence" value="ECO:0007669"/>
    <property type="project" value="InterPro"/>
</dbReference>
<reference evidence="4 5" key="1">
    <citation type="submission" date="2019-09" db="EMBL/GenBank/DDBJ databases">
        <authorList>
            <person name="Cremers G."/>
        </authorList>
    </citation>
    <scope>NUCLEOTIDE SEQUENCE [LARGE SCALE GENOMIC DNA]</scope>
    <source>
        <strain evidence="4">4A</strain>
    </source>
</reference>
<keyword evidence="1" id="KW-0813">Transport</keyword>
<dbReference type="GO" id="GO:0022904">
    <property type="term" value="P:respiratory electron transport chain"/>
    <property type="evidence" value="ECO:0007669"/>
    <property type="project" value="TreeGrafter"/>
</dbReference>
<dbReference type="OrthoDB" id="9767153at2"/>
<feature type="transmembrane region" description="Helical" evidence="2">
    <location>
        <begin position="333"/>
        <end position="351"/>
    </location>
</feature>
<dbReference type="InterPro" id="IPR000883">
    <property type="entry name" value="Cyt_C_Oxase_1"/>
</dbReference>
<dbReference type="GO" id="GO:0016966">
    <property type="term" value="F:nitric oxide reductase activity"/>
    <property type="evidence" value="ECO:0007669"/>
    <property type="project" value="UniProtKB-EC"/>
</dbReference>
<keyword evidence="1" id="KW-0679">Respiratory chain</keyword>
<dbReference type="Gene3D" id="1.20.210.10">
    <property type="entry name" value="Cytochrome c oxidase-like, subunit I domain"/>
    <property type="match status" value="1"/>
</dbReference>
<sequence length="370" mass="40966">AVAATLIFVQYGGTSAASLWLINQGRKFVEAPRWACVLIAAVLVLFGVNVVATALRARRMTGILAVLIADLIPLIVLFLNAFSAEPNLSKDLFWWWWLIHLWVEATWEVFIGCVLAWSLLHLLGASRAIVESWLYVEVAMVLGTGILGLGHHYFWIGTPSYWLGIGGFFSALEPLPLLGMVIHAIYDAGAHRHQILNRPAFAWLLAEAFGNFLGAGVWGFMMTLPQINLFAHGTQWTASHSHFAFWGAYGCAVISVIYLVLQKIRAGRGDFESQAWKWAFALLNIGLVGMSSALLIAGMSQAFYERAIGGSTFQAFLTAQANRWMREGLQARVLFGLVFALGYFVLLYDFWKIGKGRRAPEIPVRKEASG</sequence>
<dbReference type="GO" id="GO:0020037">
    <property type="term" value="F:heme binding"/>
    <property type="evidence" value="ECO:0007669"/>
    <property type="project" value="InterPro"/>
</dbReference>
<accession>A0A5E6MP08</accession>
<dbReference type="PROSITE" id="PS50855">
    <property type="entry name" value="COX1"/>
    <property type="match status" value="1"/>
</dbReference>
<evidence type="ECO:0000313" key="4">
    <source>
        <dbReference type="EMBL" id="VVM07734.1"/>
    </source>
</evidence>
<proteinExistence type="predicted"/>
<keyword evidence="4" id="KW-0560">Oxidoreductase</keyword>
<dbReference type="InterPro" id="IPR036927">
    <property type="entry name" value="Cyt_c_oxase-like_su1_sf"/>
</dbReference>
<evidence type="ECO:0000259" key="3">
    <source>
        <dbReference type="PROSITE" id="PS50855"/>
    </source>
</evidence>
<gene>
    <name evidence="4" type="primary">norB</name>
    <name evidence="4" type="ORF">MAMT_01887</name>
</gene>
<dbReference type="RefSeq" id="WP_142660734.1">
    <property type="nucleotide sequence ID" value="NZ_CABFVA020000111.1"/>
</dbReference>
<dbReference type="Proteomes" id="UP000334923">
    <property type="component" value="Unassembled WGS sequence"/>
</dbReference>
<protein>
    <submittedName>
        <fullName evidence="4">Partial nitric oxide reductase subunit B</fullName>
        <ecNumber evidence="4">1.7.2.5</ecNumber>
    </submittedName>
</protein>
<evidence type="ECO:0000256" key="2">
    <source>
        <dbReference type="SAM" id="Phobius"/>
    </source>
</evidence>
<dbReference type="SUPFAM" id="SSF81442">
    <property type="entry name" value="Cytochrome c oxidase subunit I-like"/>
    <property type="match status" value="1"/>
</dbReference>
<dbReference type="GO" id="GO:0016020">
    <property type="term" value="C:membrane"/>
    <property type="evidence" value="ECO:0007669"/>
    <property type="project" value="InterPro"/>
</dbReference>
<dbReference type="EC" id="1.7.2.5" evidence="4"/>
<feature type="transmembrane region" description="Helical" evidence="2">
    <location>
        <begin position="94"/>
        <end position="120"/>
    </location>
</feature>
<dbReference type="EMBL" id="CABFVA020000111">
    <property type="protein sequence ID" value="VVM07734.1"/>
    <property type="molecule type" value="Genomic_DNA"/>
</dbReference>
<feature type="transmembrane region" description="Helical" evidence="2">
    <location>
        <begin position="161"/>
        <end position="188"/>
    </location>
</feature>
<feature type="transmembrane region" description="Helical" evidence="2">
    <location>
        <begin position="32"/>
        <end position="55"/>
    </location>
</feature>
<feature type="domain" description="Cytochrome oxidase subunit I profile" evidence="3">
    <location>
        <begin position="37"/>
        <end position="299"/>
    </location>
</feature>
<feature type="transmembrane region" description="Helical" evidence="2">
    <location>
        <begin position="200"/>
        <end position="223"/>
    </location>
</feature>
<organism evidence="4 5">
    <name type="scientific">Methylacidimicrobium tartarophylax</name>
    <dbReference type="NCBI Taxonomy" id="1041768"/>
    <lineage>
        <taxon>Bacteria</taxon>
        <taxon>Pseudomonadati</taxon>
        <taxon>Verrucomicrobiota</taxon>
        <taxon>Methylacidimicrobium</taxon>
    </lineage>
</organism>
<evidence type="ECO:0000313" key="5">
    <source>
        <dbReference type="Proteomes" id="UP000334923"/>
    </source>
</evidence>
<feature type="transmembrane region" description="Helical" evidence="2">
    <location>
        <begin position="282"/>
        <end position="304"/>
    </location>
</feature>
<keyword evidence="2" id="KW-0812">Transmembrane</keyword>
<feature type="transmembrane region" description="Helical" evidence="2">
    <location>
        <begin position="62"/>
        <end position="82"/>
    </location>
</feature>
<dbReference type="PANTHER" id="PTHR10422:SF43">
    <property type="entry name" value="NITRIC OXIDE REDUCTASE SUBUNIT B"/>
    <property type="match status" value="1"/>
</dbReference>
<dbReference type="GO" id="GO:0004129">
    <property type="term" value="F:cytochrome-c oxidase activity"/>
    <property type="evidence" value="ECO:0007669"/>
    <property type="project" value="InterPro"/>
</dbReference>
<keyword evidence="2" id="KW-1133">Transmembrane helix</keyword>
<dbReference type="AlphaFoldDB" id="A0A5E6MP08"/>
<dbReference type="InterPro" id="IPR023616">
    <property type="entry name" value="Cyt_c_oxase-like_su1_dom"/>
</dbReference>